<comment type="caution">
    <text evidence="1">The sequence shown here is derived from an EMBL/GenBank/DDBJ whole genome shotgun (WGS) entry which is preliminary data.</text>
</comment>
<evidence type="ECO:0000313" key="2">
    <source>
        <dbReference type="Proteomes" id="UP001163714"/>
    </source>
</evidence>
<sequence>MKIGDFKFISDGWGIAKERKGYVVMFGDEDCFAYVIAYLTRYKAKKEIKRIQKGR</sequence>
<organism evidence="1 2">
    <name type="scientific">Shewanella subflava</name>
    <dbReference type="NCBI Taxonomy" id="2986476"/>
    <lineage>
        <taxon>Bacteria</taxon>
        <taxon>Pseudomonadati</taxon>
        <taxon>Pseudomonadota</taxon>
        <taxon>Gammaproteobacteria</taxon>
        <taxon>Alteromonadales</taxon>
        <taxon>Shewanellaceae</taxon>
        <taxon>Shewanella</taxon>
    </lineage>
</organism>
<proteinExistence type="predicted"/>
<evidence type="ECO:0000313" key="1">
    <source>
        <dbReference type="EMBL" id="MCW3171233.1"/>
    </source>
</evidence>
<dbReference type="EMBL" id="JAPDMX010000002">
    <property type="protein sequence ID" value="MCW3171233.1"/>
    <property type="molecule type" value="Genomic_DNA"/>
</dbReference>
<dbReference type="Proteomes" id="UP001163714">
    <property type="component" value="Unassembled WGS sequence"/>
</dbReference>
<name>A0ABT3I5Y2_9GAMM</name>
<protein>
    <submittedName>
        <fullName evidence="1">Uncharacterized protein</fullName>
    </submittedName>
</protein>
<dbReference type="RefSeq" id="WP_264724699.1">
    <property type="nucleotide sequence ID" value="NZ_JAPDMX010000002.1"/>
</dbReference>
<reference evidence="1" key="1">
    <citation type="submission" date="2022-10" db="EMBL/GenBank/DDBJ databases">
        <title>Shewanella flava sp. nov, isolated from the estuary of the Fenhe River into the Yellow River.</title>
        <authorList>
            <person name="Li Y."/>
        </authorList>
    </citation>
    <scope>NUCLEOTIDE SEQUENCE</scope>
    <source>
        <strain evidence="1">FYR11-62</strain>
    </source>
</reference>
<gene>
    <name evidence="1" type="ORF">OHT75_01930</name>
</gene>
<keyword evidence="2" id="KW-1185">Reference proteome</keyword>
<accession>A0ABT3I5Y2</accession>